<keyword evidence="3" id="KW-0540">Nuclease</keyword>
<keyword evidence="1" id="KW-0812">Transmembrane</keyword>
<keyword evidence="1" id="KW-0472">Membrane</keyword>
<dbReference type="Proteomes" id="UP000223071">
    <property type="component" value="Unassembled WGS sequence"/>
</dbReference>
<dbReference type="InterPro" id="IPR011856">
    <property type="entry name" value="tRNA_endonuc-like_dom_sf"/>
</dbReference>
<proteinExistence type="predicted"/>
<evidence type="ECO:0000256" key="1">
    <source>
        <dbReference type="SAM" id="Phobius"/>
    </source>
</evidence>
<dbReference type="InterPro" id="IPR007560">
    <property type="entry name" value="Restrct_endonuc_IV_Mrr"/>
</dbReference>
<dbReference type="AlphaFoldDB" id="A0A2A9HH47"/>
<dbReference type="InterPro" id="IPR011335">
    <property type="entry name" value="Restrct_endonuc-II-like"/>
</dbReference>
<sequence length="180" mass="18467">MLRAGMAMTAAGAAAGALDPAGLGWLGWTAAGLGLVVALYGLARRAQRRSFSRTLESLRALPPGAFEERVAAWLRRGRWEVEVVGGPGDGGVDLLARKGSSVAAVQCKRLAGDAAVSAGVVRELYGAAVAARATLAVLVTTGRVSPAARQWAAERDGEPRLVLIDGEAAAAAARTGRLRL</sequence>
<name>A0A2A9HH47_TEPT2</name>
<accession>A0A2A9HH47</accession>
<gene>
    <name evidence="3" type="ORF">A9A59_1544</name>
</gene>
<dbReference type="SUPFAM" id="SSF52980">
    <property type="entry name" value="Restriction endonuclease-like"/>
    <property type="match status" value="1"/>
</dbReference>
<keyword evidence="3" id="KW-0255">Endonuclease</keyword>
<dbReference type="PANTHER" id="PTHR30015:SF6">
    <property type="entry name" value="SLL1429 PROTEIN"/>
    <property type="match status" value="1"/>
</dbReference>
<keyword evidence="4" id="KW-1185">Reference proteome</keyword>
<keyword evidence="1" id="KW-1133">Transmembrane helix</keyword>
<evidence type="ECO:0000313" key="4">
    <source>
        <dbReference type="Proteomes" id="UP000223071"/>
    </source>
</evidence>
<keyword evidence="3" id="KW-0378">Hydrolase</keyword>
<dbReference type="GO" id="GO:0003677">
    <property type="term" value="F:DNA binding"/>
    <property type="evidence" value="ECO:0007669"/>
    <property type="project" value="InterPro"/>
</dbReference>
<protein>
    <submittedName>
        <fullName evidence="3">Restriction endonuclease</fullName>
    </submittedName>
</protein>
<feature type="transmembrane region" description="Helical" evidence="1">
    <location>
        <begin position="25"/>
        <end position="43"/>
    </location>
</feature>
<reference evidence="3 4" key="1">
    <citation type="submission" date="2017-09" db="EMBL/GenBank/DDBJ databases">
        <title>Sequencing the genomes of two abundant thermophiles in Great Basin hot springs: Thermocrinis jamiesonii and novel Chloroflexi Thermoflexus hugenholtzii.</title>
        <authorList>
            <person name="Hedlund B."/>
        </authorList>
    </citation>
    <scope>NUCLEOTIDE SEQUENCE [LARGE SCALE GENOMIC DNA]</scope>
    <source>
        <strain evidence="3 4">G233</strain>
    </source>
</reference>
<evidence type="ECO:0000259" key="2">
    <source>
        <dbReference type="Pfam" id="PF04471"/>
    </source>
</evidence>
<dbReference type="Pfam" id="PF04471">
    <property type="entry name" value="Mrr_cat"/>
    <property type="match status" value="1"/>
</dbReference>
<feature type="domain" description="Restriction endonuclease type IV Mrr" evidence="2">
    <location>
        <begin position="58"/>
        <end position="168"/>
    </location>
</feature>
<dbReference type="GO" id="GO:0009307">
    <property type="term" value="P:DNA restriction-modification system"/>
    <property type="evidence" value="ECO:0007669"/>
    <property type="project" value="InterPro"/>
</dbReference>
<organism evidence="3 4">
    <name type="scientific">Tepidiforma thermophila (strain KCTC 52669 / CGMCC 1.13589 / G233)</name>
    <dbReference type="NCBI Taxonomy" id="2761530"/>
    <lineage>
        <taxon>Bacteria</taxon>
        <taxon>Bacillati</taxon>
        <taxon>Chloroflexota</taxon>
        <taxon>Tepidiformia</taxon>
        <taxon>Tepidiformales</taxon>
        <taxon>Tepidiformaceae</taxon>
        <taxon>Tepidiforma</taxon>
    </lineage>
</organism>
<dbReference type="Gene3D" id="3.40.1350.10">
    <property type="match status" value="1"/>
</dbReference>
<dbReference type="GO" id="GO:0015666">
    <property type="term" value="F:restriction endodeoxyribonuclease activity"/>
    <property type="evidence" value="ECO:0007669"/>
    <property type="project" value="TreeGrafter"/>
</dbReference>
<comment type="caution">
    <text evidence="3">The sequence shown here is derived from an EMBL/GenBank/DDBJ whole genome shotgun (WGS) entry which is preliminary data.</text>
</comment>
<evidence type="ECO:0000313" key="3">
    <source>
        <dbReference type="EMBL" id="PFG74325.1"/>
    </source>
</evidence>
<dbReference type="EMBL" id="PDJQ01000001">
    <property type="protein sequence ID" value="PFG74325.1"/>
    <property type="molecule type" value="Genomic_DNA"/>
</dbReference>
<dbReference type="InterPro" id="IPR052906">
    <property type="entry name" value="Type_IV_Methyl-Rstrct_Enzyme"/>
</dbReference>
<dbReference type="PANTHER" id="PTHR30015">
    <property type="entry name" value="MRR RESTRICTION SYSTEM PROTEIN"/>
    <property type="match status" value="1"/>
</dbReference>